<comment type="caution">
    <text evidence="2">The sequence shown here is derived from an EMBL/GenBank/DDBJ whole genome shotgun (WGS) entry which is preliminary data.</text>
</comment>
<dbReference type="PROSITE" id="PS50835">
    <property type="entry name" value="IG_LIKE"/>
    <property type="match status" value="1"/>
</dbReference>
<accession>A0ABR1AIH1</accession>
<sequence>MLRSGQVPGVGSLCCGQHHHPPLLLSSLPPTPSSPILEKCNLTDTCESDTTGIPVLMITSEAYSNVTLPCPGVTERSLITTLQWASHTKLVEYMSETTTVWEHRHRINLLSDNFALHFHPVTAEDSGEYSCLVNNRPKPEAIVKLVVQEDVPPEGLIFIPAEESDKKL</sequence>
<proteinExistence type="predicted"/>
<dbReference type="InterPro" id="IPR013783">
    <property type="entry name" value="Ig-like_fold"/>
</dbReference>
<protein>
    <recommendedName>
        <fullName evidence="1">Ig-like domain-containing protein</fullName>
    </recommendedName>
</protein>
<dbReference type="InterPro" id="IPR036179">
    <property type="entry name" value="Ig-like_dom_sf"/>
</dbReference>
<evidence type="ECO:0000313" key="2">
    <source>
        <dbReference type="EMBL" id="KAK6620180.1"/>
    </source>
</evidence>
<dbReference type="Gene3D" id="2.60.40.10">
    <property type="entry name" value="Immunoglobulins"/>
    <property type="match status" value="1"/>
</dbReference>
<name>A0ABR1AIH1_POLSC</name>
<dbReference type="InterPro" id="IPR003599">
    <property type="entry name" value="Ig_sub"/>
</dbReference>
<reference evidence="2 3" key="1">
    <citation type="submission" date="2023-09" db="EMBL/GenBank/DDBJ databases">
        <title>Genomes of two closely related lineages of the louse Polyplax serrata with different host specificities.</title>
        <authorList>
            <person name="Martinu J."/>
            <person name="Tarabai H."/>
            <person name="Stefka J."/>
            <person name="Hypsa V."/>
        </authorList>
    </citation>
    <scope>NUCLEOTIDE SEQUENCE [LARGE SCALE GENOMIC DNA]</scope>
    <source>
        <strain evidence="2">98ZLc_SE</strain>
    </source>
</reference>
<dbReference type="EMBL" id="JAWJWF010000048">
    <property type="protein sequence ID" value="KAK6620180.1"/>
    <property type="molecule type" value="Genomic_DNA"/>
</dbReference>
<dbReference type="SUPFAM" id="SSF48726">
    <property type="entry name" value="Immunoglobulin"/>
    <property type="match status" value="1"/>
</dbReference>
<gene>
    <name evidence="2" type="ORF">RUM44_006581</name>
</gene>
<evidence type="ECO:0000259" key="1">
    <source>
        <dbReference type="PROSITE" id="PS50835"/>
    </source>
</evidence>
<dbReference type="CDD" id="cd00096">
    <property type="entry name" value="Ig"/>
    <property type="match status" value="1"/>
</dbReference>
<dbReference type="Pfam" id="PF00047">
    <property type="entry name" value="ig"/>
    <property type="match status" value="1"/>
</dbReference>
<dbReference type="Proteomes" id="UP001359485">
    <property type="component" value="Unassembled WGS sequence"/>
</dbReference>
<keyword evidence="3" id="KW-1185">Reference proteome</keyword>
<organism evidence="2 3">
    <name type="scientific">Polyplax serrata</name>
    <name type="common">Common mouse louse</name>
    <dbReference type="NCBI Taxonomy" id="468196"/>
    <lineage>
        <taxon>Eukaryota</taxon>
        <taxon>Metazoa</taxon>
        <taxon>Ecdysozoa</taxon>
        <taxon>Arthropoda</taxon>
        <taxon>Hexapoda</taxon>
        <taxon>Insecta</taxon>
        <taxon>Pterygota</taxon>
        <taxon>Neoptera</taxon>
        <taxon>Paraneoptera</taxon>
        <taxon>Psocodea</taxon>
        <taxon>Troctomorpha</taxon>
        <taxon>Phthiraptera</taxon>
        <taxon>Anoplura</taxon>
        <taxon>Polyplacidae</taxon>
        <taxon>Polyplax</taxon>
    </lineage>
</organism>
<feature type="domain" description="Ig-like" evidence="1">
    <location>
        <begin position="54"/>
        <end position="143"/>
    </location>
</feature>
<dbReference type="SMART" id="SM00409">
    <property type="entry name" value="IG"/>
    <property type="match status" value="1"/>
</dbReference>
<dbReference type="InterPro" id="IPR013151">
    <property type="entry name" value="Immunoglobulin_dom"/>
</dbReference>
<dbReference type="InterPro" id="IPR007110">
    <property type="entry name" value="Ig-like_dom"/>
</dbReference>
<evidence type="ECO:0000313" key="3">
    <source>
        <dbReference type="Proteomes" id="UP001359485"/>
    </source>
</evidence>